<dbReference type="SMR" id="A0A8T3C5Q5"/>
<comment type="caution">
    <text evidence="1">The sequence shown here is derived from an EMBL/GenBank/DDBJ whole genome shotgun (WGS) entry which is preliminary data.</text>
</comment>
<name>A0A8T3C5Q5_DENNO</name>
<reference evidence="1" key="1">
    <citation type="journal article" date="2022" name="Front. Genet.">
        <title>Chromosome-Scale Assembly of the Dendrobium nobile Genome Provides Insights Into the Molecular Mechanism of the Biosynthesis of the Medicinal Active Ingredient of Dendrobium.</title>
        <authorList>
            <person name="Xu Q."/>
            <person name="Niu S.-C."/>
            <person name="Li K.-L."/>
            <person name="Zheng P.-J."/>
            <person name="Zhang X.-J."/>
            <person name="Jia Y."/>
            <person name="Liu Y."/>
            <person name="Niu Y.-X."/>
            <person name="Yu L.-H."/>
            <person name="Chen D.-F."/>
            <person name="Zhang G.-Q."/>
        </authorList>
    </citation>
    <scope>NUCLEOTIDE SEQUENCE</scope>
    <source>
        <tissue evidence="1">Leaf</tissue>
    </source>
</reference>
<dbReference type="PANTHER" id="PTHR24559">
    <property type="entry name" value="TRANSPOSON TY3-I GAG-POL POLYPROTEIN"/>
    <property type="match status" value="1"/>
</dbReference>
<dbReference type="Proteomes" id="UP000829196">
    <property type="component" value="Unassembled WGS sequence"/>
</dbReference>
<dbReference type="SUPFAM" id="SSF56672">
    <property type="entry name" value="DNA/RNA polymerases"/>
    <property type="match status" value="1"/>
</dbReference>
<keyword evidence="2" id="KW-1185">Reference proteome</keyword>
<dbReference type="AlphaFoldDB" id="A0A8T3C5Q5"/>
<evidence type="ECO:0000313" key="2">
    <source>
        <dbReference type="Proteomes" id="UP000829196"/>
    </source>
</evidence>
<organism evidence="1 2">
    <name type="scientific">Dendrobium nobile</name>
    <name type="common">Orchid</name>
    <dbReference type="NCBI Taxonomy" id="94219"/>
    <lineage>
        <taxon>Eukaryota</taxon>
        <taxon>Viridiplantae</taxon>
        <taxon>Streptophyta</taxon>
        <taxon>Embryophyta</taxon>
        <taxon>Tracheophyta</taxon>
        <taxon>Spermatophyta</taxon>
        <taxon>Magnoliopsida</taxon>
        <taxon>Liliopsida</taxon>
        <taxon>Asparagales</taxon>
        <taxon>Orchidaceae</taxon>
        <taxon>Epidendroideae</taxon>
        <taxon>Malaxideae</taxon>
        <taxon>Dendrobiinae</taxon>
        <taxon>Dendrobium</taxon>
    </lineage>
</organism>
<dbReference type="EMBL" id="JAGYWB010000002">
    <property type="protein sequence ID" value="KAI0529103.1"/>
    <property type="molecule type" value="Genomic_DNA"/>
</dbReference>
<dbReference type="InterPro" id="IPR043502">
    <property type="entry name" value="DNA/RNA_pol_sf"/>
</dbReference>
<proteinExistence type="predicted"/>
<protein>
    <submittedName>
        <fullName evidence="1">Uncharacterized protein</fullName>
    </submittedName>
</protein>
<accession>A0A8T3C5Q5</accession>
<dbReference type="OrthoDB" id="785292at2759"/>
<dbReference type="InterPro" id="IPR053134">
    <property type="entry name" value="RNA-dir_DNA_polymerase"/>
</dbReference>
<evidence type="ECO:0000313" key="1">
    <source>
        <dbReference type="EMBL" id="KAI0529103.1"/>
    </source>
</evidence>
<dbReference type="PANTHER" id="PTHR24559:SF444">
    <property type="entry name" value="REVERSE TRANSCRIPTASE DOMAIN-CONTAINING PROTEIN"/>
    <property type="match status" value="1"/>
</dbReference>
<sequence>MPGINPEVIMHYLKINPPLKPVIQKKKNFAPDRQLAIEQEVDKLLNARFIREVHYPTWLANVMMVRKASRAWKMCVDYTDLNKACPKNSFPLPRID</sequence>
<dbReference type="Gene3D" id="3.10.10.10">
    <property type="entry name" value="HIV Type 1 Reverse Transcriptase, subunit A, domain 1"/>
    <property type="match status" value="1"/>
</dbReference>
<gene>
    <name evidence="1" type="ORF">KFK09_001649</name>
</gene>